<dbReference type="Pfam" id="PF13305">
    <property type="entry name" value="TetR_C_33"/>
    <property type="match status" value="1"/>
</dbReference>
<dbReference type="AlphaFoldDB" id="A0A1M5U544"/>
<dbReference type="InterPro" id="IPR001647">
    <property type="entry name" value="HTH_TetR"/>
</dbReference>
<dbReference type="Proteomes" id="UP000186132">
    <property type="component" value="Unassembled WGS sequence"/>
</dbReference>
<dbReference type="EMBL" id="FQVU01000007">
    <property type="protein sequence ID" value="SHH58137.1"/>
    <property type="molecule type" value="Genomic_DNA"/>
</dbReference>
<keyword evidence="1" id="KW-0805">Transcription regulation</keyword>
<evidence type="ECO:0000256" key="3">
    <source>
        <dbReference type="ARBA" id="ARBA00023163"/>
    </source>
</evidence>
<keyword evidence="2 4" id="KW-0238">DNA-binding</keyword>
<dbReference type="GO" id="GO:0003677">
    <property type="term" value="F:DNA binding"/>
    <property type="evidence" value="ECO:0007669"/>
    <property type="project" value="UniProtKB-UniRule"/>
</dbReference>
<proteinExistence type="predicted"/>
<evidence type="ECO:0000256" key="5">
    <source>
        <dbReference type="SAM" id="MobiDB-lite"/>
    </source>
</evidence>
<evidence type="ECO:0000256" key="1">
    <source>
        <dbReference type="ARBA" id="ARBA00023015"/>
    </source>
</evidence>
<evidence type="ECO:0000313" key="8">
    <source>
        <dbReference type="Proteomes" id="UP000186132"/>
    </source>
</evidence>
<evidence type="ECO:0000313" key="7">
    <source>
        <dbReference type="EMBL" id="SHH58137.1"/>
    </source>
</evidence>
<protein>
    <submittedName>
        <fullName evidence="7">Transcriptional regulator, TetR family</fullName>
    </submittedName>
</protein>
<sequence>MTDRTNRPRDRYHAQVRAEILTAAWEQLLGTPAADLSVKAIAAQLQLTAPALYRYIGSRDELLGELAVQVGEELADVVEQAAAAAGGSPAPLVAVAVAVRRWVVAHPHHYLLRSIERPVPAAAAGAEQRALAAIGRVCEAAGDGPRRPRPGTGGRDAAVPSTTPAAQRAVCFWTRVHGVLGLELTGHLAGLGIDAETHLVREVATPDGAAV</sequence>
<feature type="region of interest" description="Disordered" evidence="5">
    <location>
        <begin position="141"/>
        <end position="162"/>
    </location>
</feature>
<dbReference type="InterPro" id="IPR009057">
    <property type="entry name" value="Homeodomain-like_sf"/>
</dbReference>
<keyword evidence="8" id="KW-1185">Reference proteome</keyword>
<dbReference type="STRING" id="1206085.SAMN05443575_4138"/>
<dbReference type="InterPro" id="IPR025996">
    <property type="entry name" value="MT1864/Rv1816-like_C"/>
</dbReference>
<reference evidence="7 8" key="1">
    <citation type="submission" date="2016-11" db="EMBL/GenBank/DDBJ databases">
        <authorList>
            <person name="Jaros S."/>
            <person name="Januszkiewicz K."/>
            <person name="Wedrychowicz H."/>
        </authorList>
    </citation>
    <scope>NUCLEOTIDE SEQUENCE [LARGE SCALE GENOMIC DNA]</scope>
    <source>
        <strain evidence="7 8">DSM 45627</strain>
    </source>
</reference>
<name>A0A1M5U544_9ACTN</name>
<dbReference type="Pfam" id="PF00440">
    <property type="entry name" value="TetR_N"/>
    <property type="match status" value="1"/>
</dbReference>
<evidence type="ECO:0000256" key="4">
    <source>
        <dbReference type="PROSITE-ProRule" id="PRU00335"/>
    </source>
</evidence>
<dbReference type="OrthoDB" id="3210322at2"/>
<accession>A0A1M5U544</accession>
<dbReference type="PROSITE" id="PS50977">
    <property type="entry name" value="HTH_TETR_2"/>
    <property type="match status" value="1"/>
</dbReference>
<dbReference type="RefSeq" id="WP_073392325.1">
    <property type="nucleotide sequence ID" value="NZ_FQVU01000007.1"/>
</dbReference>
<keyword evidence="3" id="KW-0804">Transcription</keyword>
<dbReference type="SUPFAM" id="SSF48498">
    <property type="entry name" value="Tetracyclin repressor-like, C-terminal domain"/>
    <property type="match status" value="1"/>
</dbReference>
<organism evidence="7 8">
    <name type="scientific">Jatrophihabitans endophyticus</name>
    <dbReference type="NCBI Taxonomy" id="1206085"/>
    <lineage>
        <taxon>Bacteria</taxon>
        <taxon>Bacillati</taxon>
        <taxon>Actinomycetota</taxon>
        <taxon>Actinomycetes</taxon>
        <taxon>Jatrophihabitantales</taxon>
        <taxon>Jatrophihabitantaceae</taxon>
        <taxon>Jatrophihabitans</taxon>
    </lineage>
</organism>
<dbReference type="Gene3D" id="1.10.357.10">
    <property type="entry name" value="Tetracycline Repressor, domain 2"/>
    <property type="match status" value="1"/>
</dbReference>
<dbReference type="SUPFAM" id="SSF46689">
    <property type="entry name" value="Homeodomain-like"/>
    <property type="match status" value="1"/>
</dbReference>
<feature type="domain" description="HTH tetR-type" evidence="6">
    <location>
        <begin position="14"/>
        <end position="74"/>
    </location>
</feature>
<evidence type="ECO:0000256" key="2">
    <source>
        <dbReference type="ARBA" id="ARBA00023125"/>
    </source>
</evidence>
<feature type="DNA-binding region" description="H-T-H motif" evidence="4">
    <location>
        <begin position="37"/>
        <end position="56"/>
    </location>
</feature>
<gene>
    <name evidence="7" type="ORF">SAMN05443575_4138</name>
</gene>
<dbReference type="InterPro" id="IPR036271">
    <property type="entry name" value="Tet_transcr_reg_TetR-rel_C_sf"/>
</dbReference>
<evidence type="ECO:0000259" key="6">
    <source>
        <dbReference type="PROSITE" id="PS50977"/>
    </source>
</evidence>